<keyword evidence="3" id="KW-1185">Reference proteome</keyword>
<sequence length="242" mass="26312">MPPKRRSGKSASTSTNKTTTVAKRPSALAKEHGLTGREEAEIHEAFTLFAEPQPGHKHGVIPTSEVRSALIALGIPPSSRAEQAEFISILDPDGEGYARYEDFFAVCALKYHARVDEDEDDDEAFTREVGEAFALFRGGRGTGRDYDVGGTDDDGDDDDDYDDITGRGRGKGKGKARARARASRDDVITLGDLKRVAAVLKEDVNDDVLRDMILEANAGAGVQAGVAREEFEDVMRRAGVWR</sequence>
<proteinExistence type="predicted"/>
<evidence type="ECO:0008006" key="4">
    <source>
        <dbReference type="Google" id="ProtNLM"/>
    </source>
</evidence>
<dbReference type="EMBL" id="ML119051">
    <property type="protein sequence ID" value="ROT43166.1"/>
    <property type="molecule type" value="Genomic_DNA"/>
</dbReference>
<dbReference type="SUPFAM" id="SSF47473">
    <property type="entry name" value="EF-hand"/>
    <property type="match status" value="1"/>
</dbReference>
<feature type="compositionally biased region" description="Acidic residues" evidence="1">
    <location>
        <begin position="150"/>
        <end position="163"/>
    </location>
</feature>
<dbReference type="GeneID" id="39578888"/>
<protein>
    <recommendedName>
        <fullName evidence="4">EF-hand</fullName>
    </recommendedName>
</protein>
<feature type="region of interest" description="Disordered" evidence="1">
    <location>
        <begin position="1"/>
        <end position="31"/>
    </location>
</feature>
<feature type="compositionally biased region" description="Low complexity" evidence="1">
    <location>
        <begin position="9"/>
        <end position="23"/>
    </location>
</feature>
<evidence type="ECO:0000313" key="3">
    <source>
        <dbReference type="Proteomes" id="UP000272025"/>
    </source>
</evidence>
<dbReference type="RefSeq" id="XP_028470972.1">
    <property type="nucleotide sequence ID" value="XM_028610410.1"/>
</dbReference>
<dbReference type="InterPro" id="IPR011992">
    <property type="entry name" value="EF-hand-dom_pair"/>
</dbReference>
<feature type="region of interest" description="Disordered" evidence="1">
    <location>
        <begin position="144"/>
        <end position="178"/>
    </location>
</feature>
<organism evidence="2 3">
    <name type="scientific">Sodiomyces alkalinus (strain CBS 110278 / VKM F-3762 / F11)</name>
    <name type="common">Alkaliphilic filamentous fungus</name>
    <dbReference type="NCBI Taxonomy" id="1314773"/>
    <lineage>
        <taxon>Eukaryota</taxon>
        <taxon>Fungi</taxon>
        <taxon>Dikarya</taxon>
        <taxon>Ascomycota</taxon>
        <taxon>Pezizomycotina</taxon>
        <taxon>Sordariomycetes</taxon>
        <taxon>Hypocreomycetidae</taxon>
        <taxon>Glomerellales</taxon>
        <taxon>Plectosphaerellaceae</taxon>
        <taxon>Sodiomyces</taxon>
    </lineage>
</organism>
<dbReference type="Gene3D" id="1.10.238.10">
    <property type="entry name" value="EF-hand"/>
    <property type="match status" value="1"/>
</dbReference>
<dbReference type="AlphaFoldDB" id="A0A3N2Q8W4"/>
<gene>
    <name evidence="2" type="ORF">SODALDRAFT_327339</name>
</gene>
<reference evidence="2 3" key="1">
    <citation type="journal article" date="2018" name="Mol. Ecol.">
        <title>The obligate alkalophilic soda-lake fungus Sodiomyces alkalinus has shifted to a protein diet.</title>
        <authorList>
            <person name="Grum-Grzhimaylo A.A."/>
            <person name="Falkoski D.L."/>
            <person name="van den Heuvel J."/>
            <person name="Valero-Jimenez C.A."/>
            <person name="Min B."/>
            <person name="Choi I.G."/>
            <person name="Lipzen A."/>
            <person name="Daum C.G."/>
            <person name="Aanen D.K."/>
            <person name="Tsang A."/>
            <person name="Henrissat B."/>
            <person name="Bilanenko E.N."/>
            <person name="de Vries R.P."/>
            <person name="van Kan J.A.L."/>
            <person name="Grigoriev I.V."/>
            <person name="Debets A.J.M."/>
        </authorList>
    </citation>
    <scope>NUCLEOTIDE SEQUENCE [LARGE SCALE GENOMIC DNA]</scope>
    <source>
        <strain evidence="2 3">F11</strain>
    </source>
</reference>
<dbReference type="STRING" id="1314773.A0A3N2Q8W4"/>
<dbReference type="OrthoDB" id="26525at2759"/>
<evidence type="ECO:0000313" key="2">
    <source>
        <dbReference type="EMBL" id="ROT43166.1"/>
    </source>
</evidence>
<dbReference type="Proteomes" id="UP000272025">
    <property type="component" value="Unassembled WGS sequence"/>
</dbReference>
<feature type="compositionally biased region" description="Basic residues" evidence="1">
    <location>
        <begin position="168"/>
        <end position="178"/>
    </location>
</feature>
<evidence type="ECO:0000256" key="1">
    <source>
        <dbReference type="SAM" id="MobiDB-lite"/>
    </source>
</evidence>
<accession>A0A3N2Q8W4</accession>
<name>A0A3N2Q8W4_SODAK</name>